<evidence type="ECO:0000256" key="5">
    <source>
        <dbReference type="ARBA" id="ARBA00023015"/>
    </source>
</evidence>
<dbReference type="InterPro" id="IPR011006">
    <property type="entry name" value="CheY-like_superfamily"/>
</dbReference>
<dbReference type="GO" id="GO:0005524">
    <property type="term" value="F:ATP binding"/>
    <property type="evidence" value="ECO:0007669"/>
    <property type="project" value="UniProtKB-KW"/>
</dbReference>
<dbReference type="Gene3D" id="1.10.8.60">
    <property type="match status" value="1"/>
</dbReference>
<evidence type="ECO:0000256" key="6">
    <source>
        <dbReference type="ARBA" id="ARBA00023125"/>
    </source>
</evidence>
<dbReference type="Gene3D" id="3.40.50.300">
    <property type="entry name" value="P-loop containing nucleotide triphosphate hydrolases"/>
    <property type="match status" value="1"/>
</dbReference>
<dbReference type="SMART" id="SM00448">
    <property type="entry name" value="REC"/>
    <property type="match status" value="1"/>
</dbReference>
<evidence type="ECO:0008006" key="13">
    <source>
        <dbReference type="Google" id="ProtNLM"/>
    </source>
</evidence>
<dbReference type="PROSITE" id="PS00688">
    <property type="entry name" value="SIGMA54_INTERACT_3"/>
    <property type="match status" value="1"/>
</dbReference>
<dbReference type="Gene3D" id="3.40.50.2300">
    <property type="match status" value="1"/>
</dbReference>
<name>A0A368HHI9_9GAMM</name>
<dbReference type="PANTHER" id="PTHR32071:SF122">
    <property type="entry name" value="SIGMA FACTOR"/>
    <property type="match status" value="1"/>
</dbReference>
<dbReference type="PROSITE" id="PS50110">
    <property type="entry name" value="RESPONSE_REGULATORY"/>
    <property type="match status" value="1"/>
</dbReference>
<dbReference type="PROSITE" id="PS00676">
    <property type="entry name" value="SIGMA54_INTERACT_2"/>
    <property type="match status" value="1"/>
</dbReference>
<sequence length="390" mass="43101">MASVLIVDDDRKIRLTLGIFLERRGYRVRDVASVKAALTTLKEFRADIVLSDLKMEGAGGIELLAAIKSDYPSLPVIIMTAYATVEKAVEAIKLGAADFIVKPFAPAEIEQLLSRNIHIQGLEADNHNLRMALGEQDLMTRSEALRRTLSMAERFAHSEATVLVLGESGTGKSMIARRIHAASARRQGPFVEVNCASLSPTLLESELFGHCKEAFTGAVKDKVGRLESADGGTLFLDEVSELSAEGQAKLLRFLQDKVFERVGELKTRAVDTRIIAATNRDLRHLVAGEGFREDLYYRLNVAEVFMPPLRSRPEDVPFLAERFLAQAAARNGLSSIPAMDDEVKSRIARYNWPGNVRELQNVIERCVILAGSGRITMEHLPDRLLTYSAP</sequence>
<dbReference type="Pfam" id="PF25601">
    <property type="entry name" value="AAA_lid_14"/>
    <property type="match status" value="1"/>
</dbReference>
<evidence type="ECO:0000256" key="3">
    <source>
        <dbReference type="ARBA" id="ARBA00022840"/>
    </source>
</evidence>
<dbReference type="PANTHER" id="PTHR32071">
    <property type="entry name" value="TRANSCRIPTIONAL REGULATORY PROTEIN"/>
    <property type="match status" value="1"/>
</dbReference>
<evidence type="ECO:0000313" key="11">
    <source>
        <dbReference type="EMBL" id="RCN58842.1"/>
    </source>
</evidence>
<feature type="domain" description="Response regulatory" evidence="10">
    <location>
        <begin position="3"/>
        <end position="117"/>
    </location>
</feature>
<dbReference type="InterPro" id="IPR058031">
    <property type="entry name" value="AAA_lid_NorR"/>
</dbReference>
<dbReference type="Pfam" id="PF00158">
    <property type="entry name" value="Sigma54_activat"/>
    <property type="match status" value="1"/>
</dbReference>
<evidence type="ECO:0000256" key="7">
    <source>
        <dbReference type="ARBA" id="ARBA00023163"/>
    </source>
</evidence>
<dbReference type="EMBL" id="PSYR01000001">
    <property type="protein sequence ID" value="RCN58842.1"/>
    <property type="molecule type" value="Genomic_DNA"/>
</dbReference>
<accession>A0A368HHI9</accession>
<protein>
    <recommendedName>
        <fullName evidence="13">Sigma-54-dependent Fis family transcriptional regulator</fullName>
    </recommendedName>
</protein>
<evidence type="ECO:0000256" key="8">
    <source>
        <dbReference type="PROSITE-ProRule" id="PRU00169"/>
    </source>
</evidence>
<evidence type="ECO:0000256" key="1">
    <source>
        <dbReference type="ARBA" id="ARBA00022553"/>
    </source>
</evidence>
<proteinExistence type="predicted"/>
<dbReference type="InterPro" id="IPR025944">
    <property type="entry name" value="Sigma_54_int_dom_CS"/>
</dbReference>
<dbReference type="PROSITE" id="PS00675">
    <property type="entry name" value="SIGMA54_INTERACT_1"/>
    <property type="match status" value="1"/>
</dbReference>
<evidence type="ECO:0000313" key="12">
    <source>
        <dbReference type="Proteomes" id="UP000253250"/>
    </source>
</evidence>
<dbReference type="PROSITE" id="PS50045">
    <property type="entry name" value="SIGMA54_INTERACT_4"/>
    <property type="match status" value="1"/>
</dbReference>
<dbReference type="SUPFAM" id="SSF52540">
    <property type="entry name" value="P-loop containing nucleoside triphosphate hydrolases"/>
    <property type="match status" value="1"/>
</dbReference>
<gene>
    <name evidence="11" type="ORF">C4900_03530</name>
</gene>
<dbReference type="CDD" id="cd00009">
    <property type="entry name" value="AAA"/>
    <property type="match status" value="1"/>
</dbReference>
<comment type="caution">
    <text evidence="11">The sequence shown here is derived from an EMBL/GenBank/DDBJ whole genome shotgun (WGS) entry which is preliminary data.</text>
</comment>
<keyword evidence="2" id="KW-0547">Nucleotide-binding</keyword>
<dbReference type="InterPro" id="IPR001789">
    <property type="entry name" value="Sig_transdc_resp-reg_receiver"/>
</dbReference>
<dbReference type="GO" id="GO:0006355">
    <property type="term" value="P:regulation of DNA-templated transcription"/>
    <property type="evidence" value="ECO:0007669"/>
    <property type="project" value="InterPro"/>
</dbReference>
<dbReference type="InterPro" id="IPR002078">
    <property type="entry name" value="Sigma_54_int"/>
</dbReference>
<dbReference type="RefSeq" id="WP_114282328.1">
    <property type="nucleotide sequence ID" value="NZ_PSYR01000001.1"/>
</dbReference>
<keyword evidence="1 8" id="KW-0597">Phosphoprotein</keyword>
<dbReference type="GO" id="GO:0000160">
    <property type="term" value="P:phosphorelay signal transduction system"/>
    <property type="evidence" value="ECO:0007669"/>
    <property type="project" value="UniProtKB-KW"/>
</dbReference>
<keyword evidence="7" id="KW-0804">Transcription</keyword>
<keyword evidence="4" id="KW-0902">Two-component regulatory system</keyword>
<evidence type="ECO:0000259" key="10">
    <source>
        <dbReference type="PROSITE" id="PS50110"/>
    </source>
</evidence>
<dbReference type="OrthoDB" id="9804019at2"/>
<keyword evidence="5" id="KW-0805">Transcription regulation</keyword>
<evidence type="ECO:0000259" key="9">
    <source>
        <dbReference type="PROSITE" id="PS50045"/>
    </source>
</evidence>
<evidence type="ECO:0000256" key="2">
    <source>
        <dbReference type="ARBA" id="ARBA00022741"/>
    </source>
</evidence>
<keyword evidence="3" id="KW-0067">ATP-binding</keyword>
<reference evidence="11 12" key="1">
    <citation type="submission" date="2018-02" db="EMBL/GenBank/DDBJ databases">
        <title>Insights into the biology of acidophilic members of the Acidiferrobacteraceae family derived from comparative genomic analyses.</title>
        <authorList>
            <person name="Issotta F."/>
            <person name="Thyssen C."/>
            <person name="Mena C."/>
            <person name="Moya A."/>
            <person name="Bellenberg S."/>
            <person name="Sproer C."/>
            <person name="Covarrubias P.C."/>
            <person name="Sand W."/>
            <person name="Quatrini R."/>
            <person name="Vera M."/>
        </authorList>
    </citation>
    <scope>NUCLEOTIDE SEQUENCE [LARGE SCALE GENOMIC DNA]</scope>
    <source>
        <strain evidence="12">m-1</strain>
    </source>
</reference>
<dbReference type="AlphaFoldDB" id="A0A368HHI9"/>
<feature type="modified residue" description="4-aspartylphosphate" evidence="8">
    <location>
        <position position="52"/>
    </location>
</feature>
<dbReference type="SMART" id="SM00382">
    <property type="entry name" value="AAA"/>
    <property type="match status" value="1"/>
</dbReference>
<dbReference type="InterPro" id="IPR025943">
    <property type="entry name" value="Sigma_54_int_dom_ATP-bd_2"/>
</dbReference>
<dbReference type="Proteomes" id="UP000253250">
    <property type="component" value="Unassembled WGS sequence"/>
</dbReference>
<keyword evidence="12" id="KW-1185">Reference proteome</keyword>
<feature type="domain" description="Sigma-54 factor interaction" evidence="9">
    <location>
        <begin position="138"/>
        <end position="368"/>
    </location>
</feature>
<dbReference type="InterPro" id="IPR027417">
    <property type="entry name" value="P-loop_NTPase"/>
</dbReference>
<evidence type="ECO:0000256" key="4">
    <source>
        <dbReference type="ARBA" id="ARBA00023012"/>
    </source>
</evidence>
<dbReference type="Pfam" id="PF00072">
    <property type="entry name" value="Response_reg"/>
    <property type="match status" value="1"/>
</dbReference>
<dbReference type="InterPro" id="IPR025662">
    <property type="entry name" value="Sigma_54_int_dom_ATP-bd_1"/>
</dbReference>
<dbReference type="FunFam" id="3.40.50.300:FF:000006">
    <property type="entry name" value="DNA-binding transcriptional regulator NtrC"/>
    <property type="match status" value="1"/>
</dbReference>
<dbReference type="GO" id="GO:0003677">
    <property type="term" value="F:DNA binding"/>
    <property type="evidence" value="ECO:0007669"/>
    <property type="project" value="UniProtKB-KW"/>
</dbReference>
<keyword evidence="6" id="KW-0238">DNA-binding</keyword>
<organism evidence="11 12">
    <name type="scientific">Acidiferrobacter thiooxydans</name>
    <dbReference type="NCBI Taxonomy" id="163359"/>
    <lineage>
        <taxon>Bacteria</taxon>
        <taxon>Pseudomonadati</taxon>
        <taxon>Pseudomonadota</taxon>
        <taxon>Gammaproteobacteria</taxon>
        <taxon>Acidiferrobacterales</taxon>
        <taxon>Acidiferrobacteraceae</taxon>
        <taxon>Acidiferrobacter</taxon>
    </lineage>
</organism>
<dbReference type="InterPro" id="IPR003593">
    <property type="entry name" value="AAA+_ATPase"/>
</dbReference>
<dbReference type="SUPFAM" id="SSF52172">
    <property type="entry name" value="CheY-like"/>
    <property type="match status" value="1"/>
</dbReference>
<dbReference type="FunFam" id="3.40.50.2300:FF:000018">
    <property type="entry name" value="DNA-binding transcriptional regulator NtrC"/>
    <property type="match status" value="1"/>
</dbReference>